<dbReference type="PROSITE" id="PS50021">
    <property type="entry name" value="CH"/>
    <property type="match status" value="1"/>
</dbReference>
<keyword evidence="5" id="KW-0175">Coiled coil</keyword>
<feature type="domain" description="Calponin-homology (CH)" evidence="7">
    <location>
        <begin position="1"/>
        <end position="107"/>
    </location>
</feature>
<dbReference type="SMART" id="SM00033">
    <property type="entry name" value="CH"/>
    <property type="match status" value="1"/>
</dbReference>
<dbReference type="Pfam" id="PF12130">
    <property type="entry name" value="bMERB_dom"/>
    <property type="match status" value="1"/>
</dbReference>
<keyword evidence="1 4" id="KW-0479">Metal-binding</keyword>
<feature type="compositionally biased region" description="Low complexity" evidence="6">
    <location>
        <begin position="363"/>
        <end position="375"/>
    </location>
</feature>
<reference evidence="11" key="1">
    <citation type="submission" date="2025-08" db="UniProtKB">
        <authorList>
            <consortium name="RefSeq"/>
        </authorList>
    </citation>
    <scope>IDENTIFICATION</scope>
</reference>
<evidence type="ECO:0000256" key="5">
    <source>
        <dbReference type="SAM" id="Coils"/>
    </source>
</evidence>
<feature type="compositionally biased region" description="Polar residues" evidence="6">
    <location>
        <begin position="558"/>
        <end position="568"/>
    </location>
</feature>
<keyword evidence="3 4" id="KW-0440">LIM domain</keyword>
<dbReference type="InterPro" id="IPR050540">
    <property type="entry name" value="F-actin_Monoox_Mical"/>
</dbReference>
<dbReference type="CDD" id="cd09444">
    <property type="entry name" value="LIM_Mical_like_1"/>
    <property type="match status" value="1"/>
</dbReference>
<dbReference type="SMART" id="SM00132">
    <property type="entry name" value="LIM"/>
    <property type="match status" value="1"/>
</dbReference>
<evidence type="ECO:0000259" key="9">
    <source>
        <dbReference type="PROSITE" id="PS51848"/>
    </source>
</evidence>
<dbReference type="PROSITE" id="PS51848">
    <property type="entry name" value="BMERB"/>
    <property type="match status" value="1"/>
</dbReference>
<evidence type="ECO:0000256" key="6">
    <source>
        <dbReference type="SAM" id="MobiDB-lite"/>
    </source>
</evidence>
<dbReference type="SUPFAM" id="SSF57716">
    <property type="entry name" value="Glucocorticoid receptor-like (DNA-binding domain)"/>
    <property type="match status" value="1"/>
</dbReference>
<feature type="coiled-coil region" evidence="5">
    <location>
        <begin position="704"/>
        <end position="738"/>
    </location>
</feature>
<feature type="domain" description="BMERB" evidence="9">
    <location>
        <begin position="694"/>
        <end position="845"/>
    </location>
</feature>
<feature type="compositionally biased region" description="Basic and acidic residues" evidence="6">
    <location>
        <begin position="167"/>
        <end position="183"/>
    </location>
</feature>
<protein>
    <submittedName>
        <fullName evidence="11">MICAL-like protein 2 isoform X1</fullName>
    </submittedName>
</protein>
<evidence type="ECO:0000256" key="3">
    <source>
        <dbReference type="ARBA" id="ARBA00023038"/>
    </source>
</evidence>
<dbReference type="PANTHER" id="PTHR23167">
    <property type="entry name" value="CALPONIN HOMOLOGY DOMAIN-CONTAINING PROTEIN DDB_G0272472-RELATED"/>
    <property type="match status" value="1"/>
</dbReference>
<gene>
    <name evidence="11" type="primary">micall2b</name>
</gene>
<feature type="region of interest" description="Disordered" evidence="6">
    <location>
        <begin position="491"/>
        <end position="703"/>
    </location>
</feature>
<proteinExistence type="predicted"/>
<evidence type="ECO:0000313" key="10">
    <source>
        <dbReference type="Proteomes" id="UP001652741"/>
    </source>
</evidence>
<organism evidence="10 11">
    <name type="scientific">Salmo salar</name>
    <name type="common">Atlantic salmon</name>
    <dbReference type="NCBI Taxonomy" id="8030"/>
    <lineage>
        <taxon>Eukaryota</taxon>
        <taxon>Metazoa</taxon>
        <taxon>Chordata</taxon>
        <taxon>Craniata</taxon>
        <taxon>Vertebrata</taxon>
        <taxon>Euteleostomi</taxon>
        <taxon>Actinopterygii</taxon>
        <taxon>Neopterygii</taxon>
        <taxon>Teleostei</taxon>
        <taxon>Protacanthopterygii</taxon>
        <taxon>Salmoniformes</taxon>
        <taxon>Salmonidae</taxon>
        <taxon>Salmoninae</taxon>
        <taxon>Salmo</taxon>
    </lineage>
</organism>
<feature type="compositionally biased region" description="Low complexity" evidence="6">
    <location>
        <begin position="323"/>
        <end position="345"/>
    </location>
</feature>
<name>A0ABM3E697_SALSA</name>
<dbReference type="PROSITE" id="PS00478">
    <property type="entry name" value="LIM_DOMAIN_1"/>
    <property type="match status" value="1"/>
</dbReference>
<evidence type="ECO:0000256" key="1">
    <source>
        <dbReference type="ARBA" id="ARBA00022723"/>
    </source>
</evidence>
<feature type="region of interest" description="Disordered" evidence="6">
    <location>
        <begin position="247"/>
        <end position="448"/>
    </location>
</feature>
<evidence type="ECO:0000313" key="11">
    <source>
        <dbReference type="RefSeq" id="XP_045566536.1"/>
    </source>
</evidence>
<keyword evidence="10" id="KW-1185">Reference proteome</keyword>
<dbReference type="InterPro" id="IPR036872">
    <property type="entry name" value="CH_dom_sf"/>
</dbReference>
<dbReference type="Gene3D" id="1.10.418.10">
    <property type="entry name" value="Calponin-like domain"/>
    <property type="match status" value="1"/>
</dbReference>
<dbReference type="PANTHER" id="PTHR23167:SF87">
    <property type="entry name" value="MICAL-LIKE PROTEIN 2"/>
    <property type="match status" value="1"/>
</dbReference>
<dbReference type="SUPFAM" id="SSF47576">
    <property type="entry name" value="Calponin-homology domain, CH-domain"/>
    <property type="match status" value="1"/>
</dbReference>
<evidence type="ECO:0000259" key="8">
    <source>
        <dbReference type="PROSITE" id="PS50023"/>
    </source>
</evidence>
<feature type="compositionally biased region" description="Polar residues" evidence="6">
    <location>
        <begin position="353"/>
        <end position="362"/>
    </location>
</feature>
<evidence type="ECO:0000256" key="4">
    <source>
        <dbReference type="PROSITE-ProRule" id="PRU00125"/>
    </source>
</evidence>
<evidence type="ECO:0000259" key="7">
    <source>
        <dbReference type="PROSITE" id="PS50021"/>
    </source>
</evidence>
<dbReference type="InterPro" id="IPR001715">
    <property type="entry name" value="CH_dom"/>
</dbReference>
<feature type="domain" description="LIM zinc-binding" evidence="8">
    <location>
        <begin position="190"/>
        <end position="252"/>
    </location>
</feature>
<keyword evidence="2 4" id="KW-0862">Zinc</keyword>
<dbReference type="GeneID" id="106595394"/>
<dbReference type="PROSITE" id="PS50023">
    <property type="entry name" value="LIM_DOMAIN_2"/>
    <property type="match status" value="1"/>
</dbReference>
<dbReference type="SMART" id="SM01203">
    <property type="entry name" value="DUF3585"/>
    <property type="match status" value="1"/>
</dbReference>
<feature type="compositionally biased region" description="Low complexity" evidence="6">
    <location>
        <begin position="300"/>
        <end position="316"/>
    </location>
</feature>
<dbReference type="RefSeq" id="XP_045566536.1">
    <property type="nucleotide sequence ID" value="XM_045710580.1"/>
</dbReference>
<feature type="compositionally biased region" description="Basic and acidic residues" evidence="6">
    <location>
        <begin position="529"/>
        <end position="549"/>
    </location>
</feature>
<feature type="compositionally biased region" description="Polar residues" evidence="6">
    <location>
        <begin position="585"/>
        <end position="599"/>
    </location>
</feature>
<dbReference type="InterPro" id="IPR001781">
    <property type="entry name" value="Znf_LIM"/>
</dbReference>
<evidence type="ECO:0000256" key="2">
    <source>
        <dbReference type="ARBA" id="ARBA00022833"/>
    </source>
</evidence>
<dbReference type="Pfam" id="PF00307">
    <property type="entry name" value="CH"/>
    <property type="match status" value="1"/>
</dbReference>
<feature type="compositionally biased region" description="Polar residues" evidence="6">
    <location>
        <begin position="678"/>
        <end position="694"/>
    </location>
</feature>
<feature type="compositionally biased region" description="Gly residues" evidence="6">
    <location>
        <begin position="422"/>
        <end position="442"/>
    </location>
</feature>
<feature type="region of interest" description="Disordered" evidence="6">
    <location>
        <begin position="143"/>
        <end position="190"/>
    </location>
</feature>
<dbReference type="InterPro" id="IPR022735">
    <property type="entry name" value="bMERB_dom"/>
</dbReference>
<sequence length="906" mass="97229">MSAVKALQQWCKIQVQGYRDVTITNMTTSFRDGMAFCALIHRNRPDLIDFDSLKKENVYDNNHLAFRVAEDELGIPALLDAEDMVALKIPDRLSILTYVSQYYNYFHGKSPIGGMAGIKRPAEASTEEGPSGKKNQAVVSKVFPASPPSKSATENRPPPSSSPKASTRPDRAAQKDVLSERSNKTGTLSSKCSVCNKHVHLVQRHLVDGRLYHRSCARCSECSTTLLSGNCKPGPTPGSFICTSHHHPQGALPTHTPLRDLAKNNPTTPAASKYTPHPPPTVKTTPLSDLSKNNPGPKYTDPSKSTPAPTPTSTPSKFGPSWLSSKTTTPSAASSRPSPGLSSPGIVSPAASGPTTVPRSFNTTTSATTPTASKTQQARLQFFQSGNTPTGQENQGKTQTQGQAQSLPTNRVPNAGSQGTVVGVGQGVSMGGVGGKGGGSGWGRDVVVGGDRDVVQGRGSVVFKMDSDVKASPSKEDCSTKTQAAAVITKKLTESNNTTAGASSPPWPPVGLKKTENRSPSLRPIPAETPKKETETPKKETGGRVKLKADPSLLVPLTPNTSTPTPASRTGLWNKPLDKAPGAASPSNTMATADNSSSPADWRSRLKPASKPVGPKDSSPLHPDIQKAETLSRPRAGGSGNLQASVPAGSTLAPSSPPEASSPSPLNTGPGTRGVLTGKSSTTANGPNTDTNTPKPGKPDYIPKEEILRELQEIEDSVNELERKGVDLEKQLRSCEEEGEEDVVMDDLMVEWFNLIRNKQVSMRRESELVYIAKTQDLEEQQPSVEQELRRLMDKPERLKTSWDRRREEELMVKLVEIVNDRNAIIEGLDDDRLREDEEDEQLSKMMKNLGQSLHNTSRISLPSITLIKPKVSPYTTGLGSVSLQLPLSEPAGEKTELLSVYSLTF</sequence>
<feature type="compositionally biased region" description="Polar residues" evidence="6">
    <location>
        <begin position="376"/>
        <end position="412"/>
    </location>
</feature>
<dbReference type="CDD" id="cd21253">
    <property type="entry name" value="CH_MICALL2"/>
    <property type="match status" value="1"/>
</dbReference>
<dbReference type="Proteomes" id="UP001652741">
    <property type="component" value="Chromosome ssa02"/>
</dbReference>
<dbReference type="Gene3D" id="2.10.110.10">
    <property type="entry name" value="Cysteine Rich Protein"/>
    <property type="match status" value="1"/>
</dbReference>
<accession>A0ABM3E697</accession>